<evidence type="ECO:0000313" key="4">
    <source>
        <dbReference type="Proteomes" id="UP001231189"/>
    </source>
</evidence>
<feature type="region of interest" description="Disordered" evidence="1">
    <location>
        <begin position="210"/>
        <end position="266"/>
    </location>
</feature>
<reference evidence="3" key="1">
    <citation type="submission" date="2023-07" db="EMBL/GenBank/DDBJ databases">
        <title>A chromosome-level genome assembly of Lolium multiflorum.</title>
        <authorList>
            <person name="Chen Y."/>
            <person name="Copetti D."/>
            <person name="Kolliker R."/>
            <person name="Studer B."/>
        </authorList>
    </citation>
    <scope>NUCLEOTIDE SEQUENCE</scope>
    <source>
        <strain evidence="3">02402/16</strain>
        <tissue evidence="3">Leaf</tissue>
    </source>
</reference>
<keyword evidence="4" id="KW-1185">Reference proteome</keyword>
<dbReference type="Gene3D" id="3.60.10.10">
    <property type="entry name" value="Endonuclease/exonuclease/phosphatase"/>
    <property type="match status" value="1"/>
</dbReference>
<dbReference type="InterPro" id="IPR000477">
    <property type="entry name" value="RT_dom"/>
</dbReference>
<dbReference type="PANTHER" id="PTHR46890:SF48">
    <property type="entry name" value="RNA-DIRECTED DNA POLYMERASE"/>
    <property type="match status" value="1"/>
</dbReference>
<dbReference type="AlphaFoldDB" id="A0AAD8RCD6"/>
<evidence type="ECO:0000313" key="3">
    <source>
        <dbReference type="EMBL" id="KAK1618397.1"/>
    </source>
</evidence>
<dbReference type="PANTHER" id="PTHR46890">
    <property type="entry name" value="NON-LTR RETROLELEMENT REVERSE TRANSCRIPTASE-LIKE PROTEIN-RELATED"/>
    <property type="match status" value="1"/>
</dbReference>
<organism evidence="3 4">
    <name type="scientific">Lolium multiflorum</name>
    <name type="common">Italian ryegrass</name>
    <name type="synonym">Lolium perenne subsp. multiflorum</name>
    <dbReference type="NCBI Taxonomy" id="4521"/>
    <lineage>
        <taxon>Eukaryota</taxon>
        <taxon>Viridiplantae</taxon>
        <taxon>Streptophyta</taxon>
        <taxon>Embryophyta</taxon>
        <taxon>Tracheophyta</taxon>
        <taxon>Spermatophyta</taxon>
        <taxon>Magnoliopsida</taxon>
        <taxon>Liliopsida</taxon>
        <taxon>Poales</taxon>
        <taxon>Poaceae</taxon>
        <taxon>BOP clade</taxon>
        <taxon>Pooideae</taxon>
        <taxon>Poodae</taxon>
        <taxon>Poeae</taxon>
        <taxon>Poeae Chloroplast Group 2 (Poeae type)</taxon>
        <taxon>Loliodinae</taxon>
        <taxon>Loliinae</taxon>
        <taxon>Lolium</taxon>
    </lineage>
</organism>
<evidence type="ECO:0000256" key="1">
    <source>
        <dbReference type="SAM" id="MobiDB-lite"/>
    </source>
</evidence>
<dbReference type="InterPro" id="IPR043502">
    <property type="entry name" value="DNA/RNA_pol_sf"/>
</dbReference>
<dbReference type="InterPro" id="IPR036691">
    <property type="entry name" value="Endo/exonu/phosph_ase_sf"/>
</dbReference>
<proteinExistence type="predicted"/>
<feature type="compositionally biased region" description="Basic and acidic residues" evidence="1">
    <location>
        <begin position="235"/>
        <end position="245"/>
    </location>
</feature>
<accession>A0AAD8RCD6</accession>
<evidence type="ECO:0000259" key="2">
    <source>
        <dbReference type="PROSITE" id="PS50878"/>
    </source>
</evidence>
<dbReference type="InterPro" id="IPR052343">
    <property type="entry name" value="Retrotransposon-Effector_Assoc"/>
</dbReference>
<dbReference type="SUPFAM" id="SSF56219">
    <property type="entry name" value="DNase I-like"/>
    <property type="match status" value="1"/>
</dbReference>
<gene>
    <name evidence="3" type="ORF">QYE76_023914</name>
</gene>
<dbReference type="Pfam" id="PF00078">
    <property type="entry name" value="RVT_1"/>
    <property type="match status" value="1"/>
</dbReference>
<name>A0AAD8RCD6_LOLMU</name>
<feature type="domain" description="Reverse transcriptase" evidence="2">
    <location>
        <begin position="571"/>
        <end position="841"/>
    </location>
</feature>
<dbReference type="SUPFAM" id="SSF56672">
    <property type="entry name" value="DNA/RNA polymerases"/>
    <property type="match status" value="1"/>
</dbReference>
<dbReference type="PROSITE" id="PS50878">
    <property type="entry name" value="RT_POL"/>
    <property type="match status" value="1"/>
</dbReference>
<dbReference type="CDD" id="cd01650">
    <property type="entry name" value="RT_nLTR_like"/>
    <property type="match status" value="1"/>
</dbReference>
<protein>
    <recommendedName>
        <fullName evidence="2">Reverse transcriptase domain-containing protein</fullName>
    </recommendedName>
</protein>
<comment type="caution">
    <text evidence="3">The sequence shown here is derived from an EMBL/GenBank/DDBJ whole genome shotgun (WGS) entry which is preliminary data.</text>
</comment>
<feature type="compositionally biased region" description="Gly residues" evidence="1">
    <location>
        <begin position="217"/>
        <end position="227"/>
    </location>
</feature>
<dbReference type="Proteomes" id="UP001231189">
    <property type="component" value="Unassembled WGS sequence"/>
</dbReference>
<sequence length="1149" mass="127703">MEKVENLLKDLRLSEAEKKGLRIGGPGEKKAGSGEALALGKVLSENPAYAEGIVASLGKVWCPLKGTLVKKMRDNVFMFTFLQPSGRRKAVEDGPWKVGNDLLVVEEFVPEKSLDDYAFSTFPIWVRIFKLPLGRMNQETAEAIGNEIGVFVEADVGENGTAVYLPQFCFTCGVVGHDDKCCNIILGKGEKQQYGKWMIAVLQKKRSDQDGQRWVDGRGGAGRGSNQGSGCSQSRSDRESWKKDPSNLLKGGGSADGSGRCKEVDDEVNSPLKELTQQPLNGNPKKLDFDMAAAAEESEGVELENATLVAVPVEKEGLSLGTEVFPPCCKAKAMVFGPVGDGSLVETQSVKPSLSEDTRQVLADVALPRFEKQGGAAKPQSHMDNFRDTLEFCNLQDLGFEGDMFSWRNNNSRVEGYIRERLDRAVASPAWRLHFTDFKVKNGGPEHSDHRPVVVSVACSNKPVWTGNQGLNKRFEARWFMEEECETMVKNAWGLAAARGINANQVLENIQVRVSPQMNEALAADFSKEEVKEALDSIGDLKAPGADGMPAVFYKRFWGTVGETVVEEVLNVLRGGEIPEGWNETIVVLIPKVKNPENLKELRPISLCNVVYKLVSKVLDNRLKLILEDVISPNQSAFVPGRLISDNTILAYEMSHFMKRKRSVKQGYMAVKLDMSKAYDRVEWSFLEQVMKKLGFCDPFVQNVMKCVRSVSYRFKVNGNITDTIVPGRGLRQGDPISPYLFLLCGEGFSALLQEAEARGEIKGIKLAPSAPSVNHLLFADDSLLLLEASIESAAAVNVILQAYEAASGQVINREKSSILFSKNCSRRLKESILLAFGLRAETQGGKYLGLPTYIGLDRAKAFAYIKEKIWKRIVGWKERFLSKAAREILIKAIAQAIPTYAMACFDLTKGLCDDIAQMICRYWWSQQDNENKAHWVSWKNMMKPKEEGGLGFWDIYEFNIAMLARQGWRLLQAPNSLCARVLKAKYFADGEVLSASPTPGMSYVWRSILKGIQVLKMGIIWRVGNGTHIRIWEDPWIPDSSTRRPCTLRGSNQITWVSDLIMADGTTWDCQLVKSVFDPRDAENILKIPIFGQWDDQKAAEQRALVESFETLKNDAANARMRQCLLEDTAAHRALTAAREAAESSLGF</sequence>
<dbReference type="EMBL" id="JAUUTY010000006">
    <property type="protein sequence ID" value="KAK1618397.1"/>
    <property type="molecule type" value="Genomic_DNA"/>
</dbReference>